<dbReference type="SUPFAM" id="SSF55729">
    <property type="entry name" value="Acyl-CoA N-acyltransferases (Nat)"/>
    <property type="match status" value="1"/>
</dbReference>
<feature type="domain" description="N-acetyltransferase" evidence="1">
    <location>
        <begin position="6"/>
        <end position="148"/>
    </location>
</feature>
<sequence>MEVSVKTFGELEKEELYQVLQLRAAIFVVEQECAYQDLDGKDRKALHVLGKENGDVVAYTRVFGPGDYFDDASIGRVAVRSDFRGKGLGLEIMEASLEVVRGRYAGVTITLSAQQYLEKFYKDLGFRSIGETYLEDGIPHIRMVKDPEN</sequence>
<dbReference type="EMBL" id="JAMXIB010000003">
    <property type="protein sequence ID" value="MCO5724187.1"/>
    <property type="molecule type" value="Genomic_DNA"/>
</dbReference>
<accession>A0ABT1AW00</accession>
<dbReference type="PROSITE" id="PS51186">
    <property type="entry name" value="GNAT"/>
    <property type="match status" value="1"/>
</dbReference>
<dbReference type="Gene3D" id="3.40.630.30">
    <property type="match status" value="1"/>
</dbReference>
<dbReference type="GO" id="GO:0016746">
    <property type="term" value="F:acyltransferase activity"/>
    <property type="evidence" value="ECO:0007669"/>
    <property type="project" value="UniProtKB-KW"/>
</dbReference>
<keyword evidence="3" id="KW-1185">Reference proteome</keyword>
<dbReference type="CDD" id="cd04301">
    <property type="entry name" value="NAT_SF"/>
    <property type="match status" value="1"/>
</dbReference>
<dbReference type="PANTHER" id="PTHR13355">
    <property type="entry name" value="GLUCOSAMINE 6-PHOSPHATE N-ACETYLTRANSFERASE"/>
    <property type="match status" value="1"/>
</dbReference>
<keyword evidence="2" id="KW-0012">Acyltransferase</keyword>
<evidence type="ECO:0000259" key="1">
    <source>
        <dbReference type="PROSITE" id="PS51186"/>
    </source>
</evidence>
<protein>
    <submittedName>
        <fullName evidence="2">GNAT family N-acetyltransferase</fullName>
        <ecNumber evidence="2">2.3.1.-</ecNumber>
    </submittedName>
</protein>
<reference evidence="2 3" key="1">
    <citation type="submission" date="2022-06" db="EMBL/GenBank/DDBJ databases">
        <authorList>
            <person name="Xuan X."/>
        </authorList>
    </citation>
    <scope>NUCLEOTIDE SEQUENCE [LARGE SCALE GENOMIC DNA]</scope>
    <source>
        <strain evidence="2 3">2V75</strain>
    </source>
</reference>
<organism evidence="2 3">
    <name type="scientific">Robiginitalea marina</name>
    <dbReference type="NCBI Taxonomy" id="2954105"/>
    <lineage>
        <taxon>Bacteria</taxon>
        <taxon>Pseudomonadati</taxon>
        <taxon>Bacteroidota</taxon>
        <taxon>Flavobacteriia</taxon>
        <taxon>Flavobacteriales</taxon>
        <taxon>Flavobacteriaceae</taxon>
        <taxon>Robiginitalea</taxon>
    </lineage>
</organism>
<evidence type="ECO:0000313" key="2">
    <source>
        <dbReference type="EMBL" id="MCO5724187.1"/>
    </source>
</evidence>
<comment type="caution">
    <text evidence="2">The sequence shown here is derived from an EMBL/GenBank/DDBJ whole genome shotgun (WGS) entry which is preliminary data.</text>
</comment>
<dbReference type="Proteomes" id="UP001206312">
    <property type="component" value="Unassembled WGS sequence"/>
</dbReference>
<dbReference type="InterPro" id="IPR039143">
    <property type="entry name" value="GNPNAT1-like"/>
</dbReference>
<proteinExistence type="predicted"/>
<dbReference type="InterPro" id="IPR016181">
    <property type="entry name" value="Acyl_CoA_acyltransferase"/>
</dbReference>
<dbReference type="PANTHER" id="PTHR13355:SF11">
    <property type="entry name" value="GLUCOSAMINE 6-PHOSPHATE N-ACETYLTRANSFERASE"/>
    <property type="match status" value="1"/>
</dbReference>
<keyword evidence="2" id="KW-0808">Transferase</keyword>
<dbReference type="RefSeq" id="WP_252740568.1">
    <property type="nucleotide sequence ID" value="NZ_JAMXIB010000003.1"/>
</dbReference>
<dbReference type="InterPro" id="IPR000182">
    <property type="entry name" value="GNAT_dom"/>
</dbReference>
<evidence type="ECO:0000313" key="3">
    <source>
        <dbReference type="Proteomes" id="UP001206312"/>
    </source>
</evidence>
<dbReference type="EC" id="2.3.1.-" evidence="2"/>
<name>A0ABT1AW00_9FLAO</name>
<dbReference type="Pfam" id="PF13673">
    <property type="entry name" value="Acetyltransf_10"/>
    <property type="match status" value="1"/>
</dbReference>
<gene>
    <name evidence="2" type="ORF">NG653_04930</name>
</gene>